<keyword evidence="2" id="KW-1185">Reference proteome</keyword>
<dbReference type="Proteomes" id="UP000024635">
    <property type="component" value="Unassembled WGS sequence"/>
</dbReference>
<gene>
    <name evidence="1" type="primary">Acey_s0330.g2709</name>
    <name evidence="1" type="ORF">Y032_0330g2709</name>
</gene>
<evidence type="ECO:0000313" key="2">
    <source>
        <dbReference type="Proteomes" id="UP000024635"/>
    </source>
</evidence>
<protein>
    <submittedName>
        <fullName evidence="1">Uncharacterized protein</fullName>
    </submittedName>
</protein>
<proteinExistence type="predicted"/>
<organism evidence="1 2">
    <name type="scientific">Ancylostoma ceylanicum</name>
    <dbReference type="NCBI Taxonomy" id="53326"/>
    <lineage>
        <taxon>Eukaryota</taxon>
        <taxon>Metazoa</taxon>
        <taxon>Ecdysozoa</taxon>
        <taxon>Nematoda</taxon>
        <taxon>Chromadorea</taxon>
        <taxon>Rhabditida</taxon>
        <taxon>Rhabditina</taxon>
        <taxon>Rhabditomorpha</taxon>
        <taxon>Strongyloidea</taxon>
        <taxon>Ancylostomatidae</taxon>
        <taxon>Ancylostomatinae</taxon>
        <taxon>Ancylostoma</taxon>
    </lineage>
</organism>
<accession>A0A016RZP6</accession>
<evidence type="ECO:0000313" key="1">
    <source>
        <dbReference type="EMBL" id="EYB83761.1"/>
    </source>
</evidence>
<dbReference type="EMBL" id="JARK01001666">
    <property type="protein sequence ID" value="EYB83761.1"/>
    <property type="molecule type" value="Genomic_DNA"/>
</dbReference>
<dbReference type="AlphaFoldDB" id="A0A016RZP6"/>
<sequence>MPSTTEKKSIAMLNKKKGLHILIDNKGKYVVITKSKLTHLMLFRPEALLLFISPWRPDQEFSRLLRSQQLMPEDRHAFAAYLTLQRSCREAT</sequence>
<name>A0A016RZP6_9BILA</name>
<reference evidence="2" key="1">
    <citation type="journal article" date="2015" name="Nat. Genet.">
        <title>The genome and transcriptome of the zoonotic hookworm Ancylostoma ceylanicum identify infection-specific gene families.</title>
        <authorList>
            <person name="Schwarz E.M."/>
            <person name="Hu Y."/>
            <person name="Antoshechkin I."/>
            <person name="Miller M.M."/>
            <person name="Sternberg P.W."/>
            <person name="Aroian R.V."/>
        </authorList>
    </citation>
    <scope>NUCLEOTIDE SEQUENCE</scope>
    <source>
        <strain evidence="2">HY135</strain>
    </source>
</reference>
<comment type="caution">
    <text evidence="1">The sequence shown here is derived from an EMBL/GenBank/DDBJ whole genome shotgun (WGS) entry which is preliminary data.</text>
</comment>